<sequence length="62" mass="6472">MILSVPTMTCNHCKAAVESAIEEVGGKADVFLEDKEVEVTGLPPETVLAALKGAGYPAEIVE</sequence>
<evidence type="ECO:0000313" key="3">
    <source>
        <dbReference type="Proteomes" id="UP001623290"/>
    </source>
</evidence>
<dbReference type="SUPFAM" id="SSF55008">
    <property type="entry name" value="HMA, heavy metal-associated domain"/>
    <property type="match status" value="1"/>
</dbReference>
<reference evidence="2 3" key="1">
    <citation type="submission" date="2023-09" db="EMBL/GenBank/DDBJ databases">
        <title>Thioclava shenzhenensis sp. nov., a multidrug resistant bacteria-antagonizing species isolated from coastal seawater.</title>
        <authorList>
            <person name="Long M."/>
        </authorList>
    </citation>
    <scope>NUCLEOTIDE SEQUENCE [LARGE SCALE GENOMIC DNA]</scope>
    <source>
        <strain evidence="2 3">FTW29</strain>
    </source>
</reference>
<dbReference type="RefSeq" id="WP_406720260.1">
    <property type="nucleotide sequence ID" value="NZ_CP135443.1"/>
</dbReference>
<proteinExistence type="predicted"/>
<dbReference type="Proteomes" id="UP001623290">
    <property type="component" value="Chromosome"/>
</dbReference>
<dbReference type="Pfam" id="PF00403">
    <property type="entry name" value="HMA"/>
    <property type="match status" value="1"/>
</dbReference>
<accession>A0ABZ1DWZ6</accession>
<keyword evidence="3" id="KW-1185">Reference proteome</keyword>
<organism evidence="2 3">
    <name type="scientific">Thioclava litoralis</name>
    <dbReference type="NCBI Taxonomy" id="3076557"/>
    <lineage>
        <taxon>Bacteria</taxon>
        <taxon>Pseudomonadati</taxon>
        <taxon>Pseudomonadota</taxon>
        <taxon>Alphaproteobacteria</taxon>
        <taxon>Rhodobacterales</taxon>
        <taxon>Paracoccaceae</taxon>
        <taxon>Thioclava</taxon>
    </lineage>
</organism>
<dbReference type="PROSITE" id="PS50846">
    <property type="entry name" value="HMA_2"/>
    <property type="match status" value="1"/>
</dbReference>
<feature type="domain" description="HMA" evidence="1">
    <location>
        <begin position="1"/>
        <end position="59"/>
    </location>
</feature>
<dbReference type="Gene3D" id="3.30.70.100">
    <property type="match status" value="1"/>
</dbReference>
<evidence type="ECO:0000313" key="2">
    <source>
        <dbReference type="EMBL" id="WRY32678.1"/>
    </source>
</evidence>
<evidence type="ECO:0000259" key="1">
    <source>
        <dbReference type="PROSITE" id="PS50846"/>
    </source>
</evidence>
<dbReference type="EMBL" id="CP135443">
    <property type="protein sequence ID" value="WRY32678.1"/>
    <property type="molecule type" value="Genomic_DNA"/>
</dbReference>
<gene>
    <name evidence="2" type="ORF">RPE78_08100</name>
</gene>
<protein>
    <submittedName>
        <fullName evidence="2">Heavy-metal-associated domain-containing protein</fullName>
    </submittedName>
</protein>
<dbReference type="InterPro" id="IPR006121">
    <property type="entry name" value="HMA_dom"/>
</dbReference>
<dbReference type="InterPro" id="IPR036163">
    <property type="entry name" value="HMA_dom_sf"/>
</dbReference>
<name>A0ABZ1DWZ6_9RHOB</name>